<dbReference type="AlphaFoldDB" id="A0AAU7LW68"/>
<dbReference type="GO" id="GO:0006313">
    <property type="term" value="P:DNA transposition"/>
    <property type="evidence" value="ECO:0007669"/>
    <property type="project" value="InterPro"/>
</dbReference>
<proteinExistence type="predicted"/>
<dbReference type="PANTHER" id="PTHR30298">
    <property type="entry name" value="H REPEAT-ASSOCIATED PREDICTED TRANSPOSASE"/>
    <property type="match status" value="1"/>
</dbReference>
<dbReference type="InterPro" id="IPR002559">
    <property type="entry name" value="Transposase_11"/>
</dbReference>
<dbReference type="InterPro" id="IPR051698">
    <property type="entry name" value="Transposase_11-like"/>
</dbReference>
<dbReference type="GO" id="GO:0003677">
    <property type="term" value="F:DNA binding"/>
    <property type="evidence" value="ECO:0007669"/>
    <property type="project" value="InterPro"/>
</dbReference>
<sequence>MTERPRLSLMEHLGEVPDPRMLRTQRHELLDILAVALCAVIGGADHWTEVVEFGQSKLAWFSTFLKLPNGIASHDTFARVFRLIDADALEQACQQWLAGLVGRVQGVVAIDGKSLRGSRNGKQSPLHIVSAWACQTSMLLGQVRTAEKSNEIRAIPELLKLLSIQGCIVTIDAMGCQKAITREIIKGQADYVLSLKTNHRHLCLGAASWFAQSLANGFANQAHSHHLDPTGPSSHARIESREHWLIEVPQHLRRATKSWANLQTLAMVRRTRQVGAKTSDETHYFISSLALSASAEMLARAVRSHWAVENELHWSLDVGFREDACQVRKDNAPANFACLRRMALTQLKQETTKKLGMQGKRRRAGWDQAYMETVLAGGFI</sequence>
<dbReference type="GO" id="GO:0004803">
    <property type="term" value="F:transposase activity"/>
    <property type="evidence" value="ECO:0007669"/>
    <property type="project" value="InterPro"/>
</dbReference>
<evidence type="ECO:0000259" key="2">
    <source>
        <dbReference type="Pfam" id="PF13808"/>
    </source>
</evidence>
<evidence type="ECO:0000313" key="3">
    <source>
        <dbReference type="EMBL" id="XBP71865.1"/>
    </source>
</evidence>
<dbReference type="RefSeq" id="WP_349281211.1">
    <property type="nucleotide sequence ID" value="NZ_CBCSCU010000004.1"/>
</dbReference>
<dbReference type="PANTHER" id="PTHR30298:SF0">
    <property type="entry name" value="PROTEIN YBFL-RELATED"/>
    <property type="match status" value="1"/>
</dbReference>
<organism evidence="3">
    <name type="scientific">Polaromonas hydrogenivorans</name>
    <dbReference type="NCBI Taxonomy" id="335476"/>
    <lineage>
        <taxon>Bacteria</taxon>
        <taxon>Pseudomonadati</taxon>
        <taxon>Pseudomonadota</taxon>
        <taxon>Betaproteobacteria</taxon>
        <taxon>Burkholderiales</taxon>
        <taxon>Comamonadaceae</taxon>
        <taxon>Polaromonas</taxon>
    </lineage>
</organism>
<dbReference type="NCBIfam" id="NF033564">
    <property type="entry name" value="transpos_ISAs1"/>
    <property type="match status" value="1"/>
</dbReference>
<evidence type="ECO:0000259" key="1">
    <source>
        <dbReference type="Pfam" id="PF01609"/>
    </source>
</evidence>
<feature type="domain" description="H repeat-associated protein N-terminal" evidence="2">
    <location>
        <begin position="11"/>
        <end position="97"/>
    </location>
</feature>
<name>A0AAU7LW68_9BURK</name>
<dbReference type="InterPro" id="IPR032806">
    <property type="entry name" value="YbfD_N"/>
</dbReference>
<dbReference type="EMBL" id="CP157675">
    <property type="protein sequence ID" value="XBP71865.1"/>
    <property type="molecule type" value="Genomic_DNA"/>
</dbReference>
<accession>A0AAU7LW68</accession>
<dbReference type="Pfam" id="PF13808">
    <property type="entry name" value="DDE_Tnp_1_assoc"/>
    <property type="match status" value="1"/>
</dbReference>
<dbReference type="Pfam" id="PF01609">
    <property type="entry name" value="DDE_Tnp_1"/>
    <property type="match status" value="1"/>
</dbReference>
<feature type="domain" description="Transposase IS4-like" evidence="1">
    <location>
        <begin position="105"/>
        <end position="344"/>
    </location>
</feature>
<protein>
    <submittedName>
        <fullName evidence="3">ISAs1 family transposase</fullName>
    </submittedName>
</protein>
<dbReference type="InterPro" id="IPR047647">
    <property type="entry name" value="ISAs1_transpos"/>
</dbReference>
<gene>
    <name evidence="3" type="ORF">ABLV49_08745</name>
</gene>
<reference evidence="3" key="1">
    <citation type="submission" date="2024-05" db="EMBL/GenBank/DDBJ databases">
        <authorList>
            <person name="Bunk B."/>
            <person name="Swiderski J."/>
            <person name="Sproer C."/>
            <person name="Thiel V."/>
        </authorList>
    </citation>
    <scope>NUCLEOTIDE SEQUENCE</scope>
    <source>
        <strain evidence="3">DSM 17735</strain>
    </source>
</reference>